<dbReference type="Gene3D" id="3.30.230.10">
    <property type="match status" value="1"/>
</dbReference>
<dbReference type="InterPro" id="IPR005517">
    <property type="entry name" value="Transl_elong_EFG/EF2_IV"/>
</dbReference>
<dbReference type="AlphaFoldDB" id="A0A5Q2RNM4"/>
<dbReference type="Pfam" id="PF22042">
    <property type="entry name" value="EF-G_D2"/>
    <property type="match status" value="1"/>
</dbReference>
<gene>
    <name evidence="4" type="ORF">GH723_14370</name>
</gene>
<dbReference type="FunFam" id="3.30.70.240:FF:000001">
    <property type="entry name" value="Elongation factor G"/>
    <property type="match status" value="1"/>
</dbReference>
<dbReference type="GO" id="GO:0003746">
    <property type="term" value="F:translation elongation factor activity"/>
    <property type="evidence" value="ECO:0007669"/>
    <property type="project" value="UniProtKB-KW"/>
</dbReference>
<dbReference type="InterPro" id="IPR014721">
    <property type="entry name" value="Ribsml_uS5_D2-typ_fold_subgr"/>
</dbReference>
<dbReference type="NCBIfam" id="TIGR00231">
    <property type="entry name" value="small_GTP"/>
    <property type="match status" value="1"/>
</dbReference>
<dbReference type="CDD" id="cd04170">
    <property type="entry name" value="EF-G_bact"/>
    <property type="match status" value="1"/>
</dbReference>
<evidence type="ECO:0000256" key="1">
    <source>
        <dbReference type="ARBA" id="ARBA00022741"/>
    </source>
</evidence>
<dbReference type="KEGG" id="atq:GH723_14370"/>
<feature type="domain" description="Tr-type G" evidence="3">
    <location>
        <begin position="5"/>
        <end position="276"/>
    </location>
</feature>
<keyword evidence="1" id="KW-0547">Nucleotide-binding</keyword>
<dbReference type="SUPFAM" id="SSF50447">
    <property type="entry name" value="Translation proteins"/>
    <property type="match status" value="1"/>
</dbReference>
<dbReference type="Gene3D" id="3.40.50.300">
    <property type="entry name" value="P-loop containing nucleotide triphosphate hydrolases"/>
    <property type="match status" value="1"/>
</dbReference>
<dbReference type="NCBIfam" id="NF009379">
    <property type="entry name" value="PRK12740.1-3"/>
    <property type="match status" value="1"/>
</dbReference>
<dbReference type="PROSITE" id="PS51722">
    <property type="entry name" value="G_TR_2"/>
    <property type="match status" value="1"/>
</dbReference>
<reference evidence="4 5" key="1">
    <citation type="submission" date="2019-11" db="EMBL/GenBank/DDBJ databases">
        <authorList>
            <person name="He Y."/>
        </authorList>
    </citation>
    <scope>NUCLEOTIDE SEQUENCE [LARGE SCALE GENOMIC DNA]</scope>
    <source>
        <strain evidence="4 5">SCSIO 58843</strain>
    </source>
</reference>
<dbReference type="InterPro" id="IPR000640">
    <property type="entry name" value="EFG_V-like"/>
</dbReference>
<evidence type="ECO:0000313" key="4">
    <source>
        <dbReference type="EMBL" id="QGG96191.1"/>
    </source>
</evidence>
<dbReference type="SUPFAM" id="SSF52540">
    <property type="entry name" value="P-loop containing nucleoside triphosphate hydrolases"/>
    <property type="match status" value="1"/>
</dbReference>
<dbReference type="EMBL" id="CP045851">
    <property type="protein sequence ID" value="QGG96191.1"/>
    <property type="molecule type" value="Genomic_DNA"/>
</dbReference>
<dbReference type="FunFam" id="3.30.230.10:FF:000003">
    <property type="entry name" value="Elongation factor G"/>
    <property type="match status" value="1"/>
</dbReference>
<dbReference type="CDD" id="cd01434">
    <property type="entry name" value="EFG_mtEFG1_IV"/>
    <property type="match status" value="1"/>
</dbReference>
<dbReference type="InterPro" id="IPR053905">
    <property type="entry name" value="EF-G-like_DII"/>
</dbReference>
<dbReference type="Proteomes" id="UP000334019">
    <property type="component" value="Chromosome"/>
</dbReference>
<dbReference type="InterPro" id="IPR009022">
    <property type="entry name" value="EFG_III"/>
</dbReference>
<dbReference type="InterPro" id="IPR041095">
    <property type="entry name" value="EFG_II"/>
</dbReference>
<dbReference type="PANTHER" id="PTHR43261:SF6">
    <property type="entry name" value="ELONGATION FACTOR G-LIKE PROTEIN"/>
    <property type="match status" value="1"/>
</dbReference>
<dbReference type="InterPro" id="IPR047872">
    <property type="entry name" value="EFG_IV"/>
</dbReference>
<keyword evidence="5" id="KW-1185">Reference proteome</keyword>
<dbReference type="SMART" id="SM00838">
    <property type="entry name" value="EFG_C"/>
    <property type="match status" value="1"/>
</dbReference>
<dbReference type="SUPFAM" id="SSF54980">
    <property type="entry name" value="EF-G C-terminal domain-like"/>
    <property type="match status" value="2"/>
</dbReference>
<dbReference type="PANTHER" id="PTHR43261">
    <property type="entry name" value="TRANSLATION ELONGATION FACTOR G-RELATED"/>
    <property type="match status" value="1"/>
</dbReference>
<proteinExistence type="predicted"/>
<dbReference type="Pfam" id="PF00679">
    <property type="entry name" value="EFG_C"/>
    <property type="match status" value="1"/>
</dbReference>
<dbReference type="CDD" id="cd04088">
    <property type="entry name" value="EFG_mtEFG_II"/>
    <property type="match status" value="1"/>
</dbReference>
<dbReference type="InterPro" id="IPR005225">
    <property type="entry name" value="Small_GTP-bd"/>
</dbReference>
<dbReference type="Gene3D" id="3.30.70.240">
    <property type="match status" value="1"/>
</dbReference>
<dbReference type="RefSeq" id="WP_153760297.1">
    <property type="nucleotide sequence ID" value="NZ_CP045851.1"/>
</dbReference>
<protein>
    <submittedName>
        <fullName evidence="4">Elongation factor G</fullName>
    </submittedName>
</protein>
<evidence type="ECO:0000259" key="3">
    <source>
        <dbReference type="PROSITE" id="PS51722"/>
    </source>
</evidence>
<dbReference type="InterPro" id="IPR009000">
    <property type="entry name" value="Transl_B-barrel_sf"/>
</dbReference>
<dbReference type="CDD" id="cd16262">
    <property type="entry name" value="EFG_III"/>
    <property type="match status" value="1"/>
</dbReference>
<dbReference type="Pfam" id="PF00009">
    <property type="entry name" value="GTP_EFTU"/>
    <property type="match status" value="1"/>
</dbReference>
<dbReference type="Pfam" id="PF14492">
    <property type="entry name" value="EFG_III"/>
    <property type="match status" value="1"/>
</dbReference>
<dbReference type="InterPro" id="IPR000795">
    <property type="entry name" value="T_Tr_GTP-bd_dom"/>
</dbReference>
<dbReference type="InterPro" id="IPR020568">
    <property type="entry name" value="Ribosomal_Su5_D2-typ_SF"/>
</dbReference>
<dbReference type="NCBIfam" id="NF009891">
    <property type="entry name" value="PRK13351.1-1"/>
    <property type="match status" value="1"/>
</dbReference>
<dbReference type="Gene3D" id="2.40.30.10">
    <property type="entry name" value="Translation factors"/>
    <property type="match status" value="1"/>
</dbReference>
<evidence type="ECO:0000256" key="2">
    <source>
        <dbReference type="ARBA" id="ARBA00023134"/>
    </source>
</evidence>
<dbReference type="Gene3D" id="3.30.70.870">
    <property type="entry name" value="Elongation Factor G (Translational Gtpase), domain 3"/>
    <property type="match status" value="1"/>
</dbReference>
<dbReference type="PRINTS" id="PR00315">
    <property type="entry name" value="ELONGATNFCT"/>
</dbReference>
<keyword evidence="4" id="KW-0648">Protein biosynthesis</keyword>
<name>A0A5Q2RNM4_9ACTN</name>
<dbReference type="SMART" id="SM00889">
    <property type="entry name" value="EFG_IV"/>
    <property type="match status" value="1"/>
</dbReference>
<dbReference type="NCBIfam" id="NF009381">
    <property type="entry name" value="PRK12740.1-5"/>
    <property type="match status" value="1"/>
</dbReference>
<dbReference type="InterPro" id="IPR035649">
    <property type="entry name" value="EFG_V"/>
</dbReference>
<evidence type="ECO:0000313" key="5">
    <source>
        <dbReference type="Proteomes" id="UP000334019"/>
    </source>
</evidence>
<accession>A0A5Q2RNM4</accession>
<dbReference type="GO" id="GO:0005525">
    <property type="term" value="F:GTP binding"/>
    <property type="evidence" value="ECO:0007669"/>
    <property type="project" value="UniProtKB-KW"/>
</dbReference>
<dbReference type="InterPro" id="IPR027417">
    <property type="entry name" value="P-loop_NTPase"/>
</dbReference>
<dbReference type="SUPFAM" id="SSF54211">
    <property type="entry name" value="Ribosomal protein S5 domain 2-like"/>
    <property type="match status" value="1"/>
</dbReference>
<organism evidence="4 5">
    <name type="scientific">Actinomarinicola tropica</name>
    <dbReference type="NCBI Taxonomy" id="2789776"/>
    <lineage>
        <taxon>Bacteria</taxon>
        <taxon>Bacillati</taxon>
        <taxon>Actinomycetota</taxon>
        <taxon>Acidimicrobiia</taxon>
        <taxon>Acidimicrobiales</taxon>
        <taxon>Iamiaceae</taxon>
        <taxon>Actinomarinicola</taxon>
    </lineage>
</organism>
<dbReference type="InterPro" id="IPR035647">
    <property type="entry name" value="EFG_III/V"/>
</dbReference>
<dbReference type="Pfam" id="PF03764">
    <property type="entry name" value="EFG_IV"/>
    <property type="match status" value="1"/>
</dbReference>
<sequence>MATTERIRNVALVGHSGAGTTSLTEAALLAAGAIGRLGRVEDGTTVADTDPEEKAHGLSLALSVVPVEWKGHLLNLVDTPGDPDLEGEVRAALRVADLAVLVVSGVDGVQVGTESAWRLCAEADVPVLVFVNKLDRERASFDRTLDQLKERFGEGIEPLELPIGAEAGFSGVADVLTEKAYLYDQGKGSEAEVPADLAEREHQVHDEVVESIVVGDDTMLERFLDGDEPALDELERTLEHEIVERTAFPVLEGSATTGVGIDRLCDYLCEIGPPPTDRAVDGITVDPSGPTIAFVFKTVADPYVGQVSIFKVLSGTVRNDDHLRNARSGGDERIHGLFRLRGDQQTPVAELVAGDIGGVAKLADTRTGDVLSVPGTDVDVAPIAWPEPVHTVAVVARTQADEDKLATAIHRLADEDPTLRLDHDDETHQTLLRGTGETHLNVSLERLERKFGVRVDVEPVKVAYRETITTSASAEGRYKKQSGGHGQFGVASLVVEPCERGAGFEFVDEVVGGAIPRQFIPAVERGVRDTMDEGGVLRGYPVVDVRVRCVDGKAHSVDSSEMSFRAAGRLAFREAMEAASPVLLEPVSELVVTVPTELQGDVMGDLSSRRGRVSGTEPLGGGEVAVTALVPTAEVVRYAVDLRSLTGARGRFTARHHEYAPMPAHLAEAVAPRS</sequence>
<keyword evidence="2" id="KW-0342">GTP-binding</keyword>
<dbReference type="GO" id="GO:0032790">
    <property type="term" value="P:ribosome disassembly"/>
    <property type="evidence" value="ECO:0007669"/>
    <property type="project" value="TreeGrafter"/>
</dbReference>
<dbReference type="CDD" id="cd03713">
    <property type="entry name" value="EFG_mtEFG_C"/>
    <property type="match status" value="1"/>
</dbReference>
<keyword evidence="4" id="KW-0251">Elongation factor</keyword>
<dbReference type="GO" id="GO:0003924">
    <property type="term" value="F:GTPase activity"/>
    <property type="evidence" value="ECO:0007669"/>
    <property type="project" value="InterPro"/>
</dbReference>